<dbReference type="EMBL" id="CP031078">
    <property type="protein sequence ID" value="AYF02147.1"/>
    <property type="molecule type" value="Genomic_DNA"/>
</dbReference>
<dbReference type="GO" id="GO:0016887">
    <property type="term" value="F:ATP hydrolysis activity"/>
    <property type="evidence" value="ECO:0007669"/>
    <property type="project" value="InterPro"/>
</dbReference>
<dbReference type="eggNOG" id="COG1131">
    <property type="taxonomic scope" value="Bacteria"/>
</dbReference>
<dbReference type="STRING" id="147645.A6J80_07225"/>
<feature type="domain" description="ABC transporter" evidence="4">
    <location>
        <begin position="5"/>
        <end position="234"/>
    </location>
</feature>
<dbReference type="PANTHER" id="PTHR42711">
    <property type="entry name" value="ABC TRANSPORTER ATP-BINDING PROTEIN"/>
    <property type="match status" value="1"/>
</dbReference>
<evidence type="ECO:0000313" key="6">
    <source>
        <dbReference type="EMBL" id="AYF02147.1"/>
    </source>
</evidence>
<proteinExistence type="predicted"/>
<evidence type="ECO:0000313" key="5">
    <source>
        <dbReference type="EMBL" id="ARC36194.1"/>
    </source>
</evidence>
<dbReference type="KEGG" id="pye:A6J80_07225"/>
<dbReference type="InterPro" id="IPR003439">
    <property type="entry name" value="ABC_transporter-like_ATP-bd"/>
</dbReference>
<dbReference type="EMBL" id="CP044081">
    <property type="protein sequence ID" value="QEU10055.1"/>
    <property type="molecule type" value="Genomic_DNA"/>
</dbReference>
<dbReference type="AlphaFoldDB" id="A0A1V0GQR1"/>
<name>A0A1V0GQR1_9RHOB</name>
<dbReference type="Proteomes" id="UP000272010">
    <property type="component" value="Chromosome"/>
</dbReference>
<dbReference type="SMART" id="SM00382">
    <property type="entry name" value="AAA"/>
    <property type="match status" value="1"/>
</dbReference>
<evidence type="ECO:0000313" key="8">
    <source>
        <dbReference type="Proteomes" id="UP000191257"/>
    </source>
</evidence>
<reference evidence="6" key="3">
    <citation type="journal article" date="2018" name="Front. Microbiol.">
        <title>Genome Structure of the Opportunistic Pathogen Paracoccus yeei (Alphaproteobacteria) and Identification of Putative Virulence Factors.</title>
        <authorList>
            <person name="Lasek R."/>
            <person name="Szuplewska M."/>
            <person name="Mitura M."/>
            <person name="Decewicz P."/>
            <person name="Chmielowska C."/>
            <person name="Pawlot A."/>
            <person name="Sentkowska D."/>
            <person name="Czarnecki J."/>
            <person name="Bartosik D."/>
        </authorList>
    </citation>
    <scope>NUCLEOTIDE SEQUENCE</scope>
    <source>
        <strain evidence="6">CCUG 32053</strain>
    </source>
</reference>
<dbReference type="PANTHER" id="PTHR42711:SF10">
    <property type="entry name" value="ABC TRANSPORTER ATP-BINDING PROTEIN"/>
    <property type="match status" value="1"/>
</dbReference>
<evidence type="ECO:0000313" key="10">
    <source>
        <dbReference type="Proteomes" id="UP000324507"/>
    </source>
</evidence>
<dbReference type="Pfam" id="PF00005">
    <property type="entry name" value="ABC_tran"/>
    <property type="match status" value="1"/>
</dbReference>
<dbReference type="PROSITE" id="PS50893">
    <property type="entry name" value="ABC_TRANSPORTER_2"/>
    <property type="match status" value="1"/>
</dbReference>
<reference evidence="8" key="1">
    <citation type="submission" date="2017-03" db="EMBL/GenBank/DDBJ databases">
        <title>FDA dAtabase for Regulatory Grade micrObial Sequences (FDA-ARGOS): Supporting development and validation of Infectious Disease Dx tests.</title>
        <authorList>
            <person name="Campos J."/>
            <person name="Goldberg B."/>
            <person name="Tallon L."/>
            <person name="Sadzewicz L."/>
            <person name="Sengamalay N."/>
            <person name="Ott S."/>
            <person name="Godinez A."/>
            <person name="Nagaraj S."/>
            <person name="Vyas G."/>
            <person name="Aluvathingal J."/>
            <person name="Nadendla S."/>
            <person name="Geyer C."/>
            <person name="Nandy P."/>
            <person name="Hobson J."/>
            <person name="Sichtig H."/>
        </authorList>
    </citation>
    <scope>NUCLEOTIDE SEQUENCE [LARGE SCALE GENOMIC DNA]</scope>
    <source>
        <strain evidence="8">FDAARGOS_252</strain>
    </source>
</reference>
<dbReference type="InterPro" id="IPR050763">
    <property type="entry name" value="ABC_transporter_ATP-binding"/>
</dbReference>
<dbReference type="SUPFAM" id="SSF52540">
    <property type="entry name" value="P-loop containing nucleoside triphosphate hydrolases"/>
    <property type="match status" value="1"/>
</dbReference>
<keyword evidence="1" id="KW-0813">Transport</keyword>
<reference evidence="9" key="4">
    <citation type="submission" date="2018-07" db="EMBL/GenBank/DDBJ databases">
        <title>Genome Structure of the Opportunistic Pathogen Paracoccus yeei (Alphaproteobacteria) and Identification of Putative Virulence Factors.</title>
        <authorList>
            <person name="Lasek R."/>
            <person name="Szuplewska M."/>
            <person name="Mitura M."/>
            <person name="Decewicz P."/>
            <person name="Chmielowska C."/>
            <person name="Pawlot A."/>
            <person name="Sentkowska D."/>
            <person name="Czarnecki J."/>
            <person name="Bartosik D."/>
        </authorList>
    </citation>
    <scope>NUCLEOTIDE SEQUENCE [LARGE SCALE GENOMIC DNA]</scope>
    <source>
        <strain evidence="9">CCUG 32053</strain>
    </source>
</reference>
<gene>
    <name evidence="5" type="ORF">A6J80_07225</name>
    <name evidence="7" type="ORF">FOB51_19725</name>
    <name evidence="6" type="ORF">PY32053_02552</name>
</gene>
<dbReference type="Gene3D" id="3.40.50.300">
    <property type="entry name" value="P-loop containing nucleotide triphosphate hydrolases"/>
    <property type="match status" value="1"/>
</dbReference>
<keyword evidence="2" id="KW-0547">Nucleotide-binding</keyword>
<dbReference type="OrthoDB" id="9778547at2"/>
<dbReference type="CDD" id="cd03230">
    <property type="entry name" value="ABC_DR_subfamily_A"/>
    <property type="match status" value="1"/>
</dbReference>
<organism evidence="5 8">
    <name type="scientific">Paracoccus yeei</name>
    <dbReference type="NCBI Taxonomy" id="147645"/>
    <lineage>
        <taxon>Bacteria</taxon>
        <taxon>Pseudomonadati</taxon>
        <taxon>Pseudomonadota</taxon>
        <taxon>Alphaproteobacteria</taxon>
        <taxon>Rhodobacterales</taxon>
        <taxon>Paracoccaceae</taxon>
        <taxon>Paracoccus</taxon>
    </lineage>
</organism>
<keyword evidence="3 5" id="KW-0067">ATP-binding</keyword>
<evidence type="ECO:0000259" key="4">
    <source>
        <dbReference type="PROSITE" id="PS50893"/>
    </source>
</evidence>
<dbReference type="InterPro" id="IPR017871">
    <property type="entry name" value="ABC_transporter-like_CS"/>
</dbReference>
<sequence>MDPIIEIDRLSKRYDSGTSALKDVSLSIRQGEILALLGPNGAGKTTLISIICGLVRPTGGTVRVGGHDIRSDWRAARKLIGLVPQEIALEPFEKVIDCVRFTRGLYGEGPDEPYLESLLRSLALWDKRDARTRELSGGMKRRVLIAKALSHRPKVLFLDEPTAGVDVTLRREMWQVVRDLRAQGVTIILTTHYLEEAEDMADRIGVINRGELLLVKPKAELMGEFGKKRLTISLYEPLAALPEELADRLALSADGMELGYDYDTRAERTGIARLLAELTQHGIAVRDVATKQSNLEEIFMSLVEDRQEASA</sequence>
<dbReference type="EMBL" id="CP020442">
    <property type="protein sequence ID" value="ARC36194.1"/>
    <property type="molecule type" value="Genomic_DNA"/>
</dbReference>
<dbReference type="InterPro" id="IPR027417">
    <property type="entry name" value="P-loop_NTPase"/>
</dbReference>
<protein>
    <submittedName>
        <fullName evidence="5">ABC transporter ATP-binding protein</fullName>
    </submittedName>
</protein>
<reference evidence="5" key="2">
    <citation type="submission" date="2017-12" db="EMBL/GenBank/DDBJ databases">
        <title>FDA dAtabase for Regulatory Grade micrObial Sequences (FDA-ARGOS): Supporting development and validation of Infectious Disease Dx tests.</title>
        <authorList>
            <person name="Campos J."/>
            <person name="Goldberg B."/>
            <person name="Tallon L."/>
            <person name="Sadzewicz L."/>
            <person name="Sengamalay N."/>
            <person name="Ott S."/>
            <person name="Godinez A."/>
            <person name="Nagaraj S."/>
            <person name="Vyas G."/>
            <person name="Aluvathingal J."/>
            <person name="Nadendla S."/>
            <person name="Geyer C."/>
            <person name="Nandy P."/>
            <person name="Hobson J."/>
            <person name="Sichtig H."/>
        </authorList>
    </citation>
    <scope>NUCLEOTIDE SEQUENCE</scope>
    <source>
        <strain evidence="5">FDAARGOS_252</strain>
    </source>
</reference>
<evidence type="ECO:0000313" key="9">
    <source>
        <dbReference type="Proteomes" id="UP000272010"/>
    </source>
</evidence>
<dbReference type="PROSITE" id="PS00211">
    <property type="entry name" value="ABC_TRANSPORTER_1"/>
    <property type="match status" value="1"/>
</dbReference>
<keyword evidence="8" id="KW-1185">Reference proteome</keyword>
<dbReference type="RefSeq" id="WP_028718973.1">
    <property type="nucleotide sequence ID" value="NZ_CAWMZI010000001.1"/>
</dbReference>
<evidence type="ECO:0000256" key="1">
    <source>
        <dbReference type="ARBA" id="ARBA00022448"/>
    </source>
</evidence>
<dbReference type="Proteomes" id="UP000324507">
    <property type="component" value="Chromosome"/>
</dbReference>
<dbReference type="Proteomes" id="UP000191257">
    <property type="component" value="Chromosome"/>
</dbReference>
<evidence type="ECO:0000313" key="7">
    <source>
        <dbReference type="EMBL" id="QEU10055.1"/>
    </source>
</evidence>
<reference evidence="7 10" key="5">
    <citation type="submission" date="2019-09" db="EMBL/GenBank/DDBJ databases">
        <title>FDA dAtabase for Regulatory Grade micrObial Sequences (FDA-ARGOS): Supporting development and validation of Infectious Disease Dx tests.</title>
        <authorList>
            <person name="Sciortino C."/>
            <person name="Tallon L."/>
            <person name="Sadzewicz L."/>
            <person name="Vavikolanu K."/>
            <person name="Mehta A."/>
            <person name="Aluvathingal J."/>
            <person name="Nadendla S."/>
            <person name="Nandy P."/>
            <person name="Geyer C."/>
            <person name="Yan Y."/>
            <person name="Sichtig H."/>
        </authorList>
    </citation>
    <scope>NUCLEOTIDE SEQUENCE [LARGE SCALE GENOMIC DNA]</scope>
    <source>
        <strain evidence="7 10">FDAARGOS_643</strain>
    </source>
</reference>
<accession>A0A1V0GQR1</accession>
<dbReference type="InterPro" id="IPR003593">
    <property type="entry name" value="AAA+_ATPase"/>
</dbReference>
<dbReference type="GO" id="GO:0005524">
    <property type="term" value="F:ATP binding"/>
    <property type="evidence" value="ECO:0007669"/>
    <property type="project" value="UniProtKB-KW"/>
</dbReference>
<evidence type="ECO:0000256" key="2">
    <source>
        <dbReference type="ARBA" id="ARBA00022741"/>
    </source>
</evidence>
<evidence type="ECO:0000256" key="3">
    <source>
        <dbReference type="ARBA" id="ARBA00022840"/>
    </source>
</evidence>